<comment type="caution">
    <text evidence="2">The sequence shown here is derived from an EMBL/GenBank/DDBJ whole genome shotgun (WGS) entry which is preliminary data.</text>
</comment>
<keyword evidence="3" id="KW-1185">Reference proteome</keyword>
<organism evidence="2 3">
    <name type="scientific">Pararge aegeria aegeria</name>
    <dbReference type="NCBI Taxonomy" id="348720"/>
    <lineage>
        <taxon>Eukaryota</taxon>
        <taxon>Metazoa</taxon>
        <taxon>Ecdysozoa</taxon>
        <taxon>Arthropoda</taxon>
        <taxon>Hexapoda</taxon>
        <taxon>Insecta</taxon>
        <taxon>Pterygota</taxon>
        <taxon>Neoptera</taxon>
        <taxon>Endopterygota</taxon>
        <taxon>Lepidoptera</taxon>
        <taxon>Glossata</taxon>
        <taxon>Ditrysia</taxon>
        <taxon>Papilionoidea</taxon>
        <taxon>Nymphalidae</taxon>
        <taxon>Satyrinae</taxon>
        <taxon>Satyrini</taxon>
        <taxon>Parargina</taxon>
        <taxon>Pararge</taxon>
    </lineage>
</organism>
<gene>
    <name evidence="2" type="primary">jg13255</name>
    <name evidence="2" type="ORF">PAEG_LOCUS12579</name>
</gene>
<name>A0A8S4RFP7_9NEOP</name>
<accession>A0A8S4RFP7</accession>
<dbReference type="AlphaFoldDB" id="A0A8S4RFP7"/>
<reference evidence="2" key="1">
    <citation type="submission" date="2022-03" db="EMBL/GenBank/DDBJ databases">
        <authorList>
            <person name="Lindestad O."/>
        </authorList>
    </citation>
    <scope>NUCLEOTIDE SEQUENCE</scope>
</reference>
<sequence length="186" mass="20588">MHRKNGVRLPTQGYCIPTSQGSFPSPLKQVIFNCLKCTKLQTARVACQGSNSVSARGKPRSYLLDITAQILIIPIDISLWMQIAQFNVLFVLLHERAYSSKNYFLVSDLSQSQMLCRGVSTHKVCGLRAHAPRISFISKDEPDPHEIRRKSASSRLGNSPRSSIASEDRTDGLVLSSLTKEVVTGN</sequence>
<evidence type="ECO:0000313" key="3">
    <source>
        <dbReference type="Proteomes" id="UP000838756"/>
    </source>
</evidence>
<evidence type="ECO:0000256" key="1">
    <source>
        <dbReference type="SAM" id="MobiDB-lite"/>
    </source>
</evidence>
<dbReference type="Proteomes" id="UP000838756">
    <property type="component" value="Unassembled WGS sequence"/>
</dbReference>
<dbReference type="OrthoDB" id="8195429at2759"/>
<feature type="region of interest" description="Disordered" evidence="1">
    <location>
        <begin position="138"/>
        <end position="170"/>
    </location>
</feature>
<protein>
    <submittedName>
        <fullName evidence="2">Jg13255 protein</fullName>
    </submittedName>
</protein>
<evidence type="ECO:0000313" key="2">
    <source>
        <dbReference type="EMBL" id="CAH2234853.1"/>
    </source>
</evidence>
<proteinExistence type="predicted"/>
<dbReference type="EMBL" id="CAKXAJ010025084">
    <property type="protein sequence ID" value="CAH2234853.1"/>
    <property type="molecule type" value="Genomic_DNA"/>
</dbReference>
<feature type="compositionally biased region" description="Polar residues" evidence="1">
    <location>
        <begin position="153"/>
        <end position="165"/>
    </location>
</feature>